<keyword evidence="2" id="KW-0343">GTPase activation</keyword>
<dbReference type="Gene3D" id="1.10.220.150">
    <property type="entry name" value="Arf GTPase activating protein"/>
    <property type="match status" value="1"/>
</dbReference>
<proteinExistence type="predicted"/>
<keyword evidence="7" id="KW-0862">Zinc</keyword>
<evidence type="ECO:0000259" key="9">
    <source>
        <dbReference type="PROSITE" id="PS50003"/>
    </source>
</evidence>
<dbReference type="PROSITE" id="PS50003">
    <property type="entry name" value="PH_DOMAIN"/>
    <property type="match status" value="2"/>
</dbReference>
<evidence type="ECO:0000313" key="11">
    <source>
        <dbReference type="EMBL" id="CAD7077790.1"/>
    </source>
</evidence>
<dbReference type="PROSITE" id="PS50115">
    <property type="entry name" value="ARFGAP"/>
    <property type="match status" value="1"/>
</dbReference>
<dbReference type="InterPro" id="IPR052589">
    <property type="entry name" value="Arf-GAP_dual-PH_domain"/>
</dbReference>
<dbReference type="EMBL" id="LR899009">
    <property type="protein sequence ID" value="CAD7077790.1"/>
    <property type="molecule type" value="Genomic_DNA"/>
</dbReference>
<keyword evidence="5" id="KW-0677">Repeat</keyword>
<dbReference type="FunFam" id="1.10.220.150:FF:000011">
    <property type="entry name" value="Arf-GAP with dual PH domain-containing protein 1"/>
    <property type="match status" value="1"/>
</dbReference>
<evidence type="ECO:0000256" key="1">
    <source>
        <dbReference type="ARBA" id="ARBA00004496"/>
    </source>
</evidence>
<dbReference type="InterPro" id="IPR011993">
    <property type="entry name" value="PH-like_dom_sf"/>
</dbReference>
<dbReference type="Proteomes" id="UP000594454">
    <property type="component" value="Chromosome 1"/>
</dbReference>
<dbReference type="InterPro" id="IPR038508">
    <property type="entry name" value="ArfGAP_dom_sf"/>
</dbReference>
<feature type="domain" description="Arf-GAP" evidence="10">
    <location>
        <begin position="6"/>
        <end position="119"/>
    </location>
</feature>
<dbReference type="InterPro" id="IPR001849">
    <property type="entry name" value="PH_domain"/>
</dbReference>
<dbReference type="Pfam" id="PF01412">
    <property type="entry name" value="ArfGap"/>
    <property type="match status" value="1"/>
</dbReference>
<dbReference type="OMA" id="YYNRNDA"/>
<dbReference type="InterPro" id="IPR037851">
    <property type="entry name" value="PH2_ADAP"/>
</dbReference>
<dbReference type="PANTHER" id="PTHR46021:SF2">
    <property type="entry name" value="ARF-GAP WITH DUAL PH DOMAIN-CONTAINING PROTEIN 1"/>
    <property type="match status" value="1"/>
</dbReference>
<dbReference type="PRINTS" id="PR00405">
    <property type="entry name" value="REVINTRACTNG"/>
</dbReference>
<evidence type="ECO:0000256" key="6">
    <source>
        <dbReference type="ARBA" id="ARBA00022771"/>
    </source>
</evidence>
<evidence type="ECO:0000256" key="8">
    <source>
        <dbReference type="PROSITE-ProRule" id="PRU00288"/>
    </source>
</evidence>
<organism evidence="11 12">
    <name type="scientific">Hermetia illucens</name>
    <name type="common">Black soldier fly</name>
    <dbReference type="NCBI Taxonomy" id="343691"/>
    <lineage>
        <taxon>Eukaryota</taxon>
        <taxon>Metazoa</taxon>
        <taxon>Ecdysozoa</taxon>
        <taxon>Arthropoda</taxon>
        <taxon>Hexapoda</taxon>
        <taxon>Insecta</taxon>
        <taxon>Pterygota</taxon>
        <taxon>Neoptera</taxon>
        <taxon>Endopterygota</taxon>
        <taxon>Diptera</taxon>
        <taxon>Brachycera</taxon>
        <taxon>Stratiomyomorpha</taxon>
        <taxon>Stratiomyidae</taxon>
        <taxon>Hermetiinae</taxon>
        <taxon>Hermetia</taxon>
    </lineage>
</organism>
<feature type="domain" description="PH" evidence="9">
    <location>
        <begin position="251"/>
        <end position="353"/>
    </location>
</feature>
<keyword evidence="6 8" id="KW-0863">Zinc-finger</keyword>
<evidence type="ECO:0000256" key="7">
    <source>
        <dbReference type="ARBA" id="ARBA00022833"/>
    </source>
</evidence>
<evidence type="ECO:0000256" key="2">
    <source>
        <dbReference type="ARBA" id="ARBA00022468"/>
    </source>
</evidence>
<evidence type="ECO:0000313" key="12">
    <source>
        <dbReference type="Proteomes" id="UP000594454"/>
    </source>
</evidence>
<comment type="subcellular location">
    <subcellularLocation>
        <location evidence="1">Cytoplasm</location>
    </subcellularLocation>
</comment>
<dbReference type="PANTHER" id="PTHR46021">
    <property type="entry name" value="ARF-GAP WITH DUAL PH DOMAIN-CONTAINING PROTEIN 1-LIKE PROTEIN"/>
    <property type="match status" value="1"/>
</dbReference>
<evidence type="ECO:0000256" key="4">
    <source>
        <dbReference type="ARBA" id="ARBA00022723"/>
    </source>
</evidence>
<dbReference type="GO" id="GO:0005096">
    <property type="term" value="F:GTPase activator activity"/>
    <property type="evidence" value="ECO:0007669"/>
    <property type="project" value="UniProtKB-KW"/>
</dbReference>
<dbReference type="CDD" id="cd01251">
    <property type="entry name" value="PH2_ADAP"/>
    <property type="match status" value="1"/>
</dbReference>
<protein>
    <submittedName>
        <fullName evidence="11">Uncharacterized protein</fullName>
    </submittedName>
</protein>
<keyword evidence="4" id="KW-0479">Metal-binding</keyword>
<dbReference type="SUPFAM" id="SSF50729">
    <property type="entry name" value="PH domain-like"/>
    <property type="match status" value="2"/>
</dbReference>
<dbReference type="CDD" id="cd08832">
    <property type="entry name" value="ArfGap_ADAP"/>
    <property type="match status" value="1"/>
</dbReference>
<dbReference type="Pfam" id="PF00169">
    <property type="entry name" value="PH"/>
    <property type="match status" value="2"/>
</dbReference>
<dbReference type="Gene3D" id="2.30.29.30">
    <property type="entry name" value="Pleckstrin-homology domain (PH domain)/Phosphotyrosine-binding domain (PTB)"/>
    <property type="match status" value="2"/>
</dbReference>
<keyword evidence="3" id="KW-0963">Cytoplasm</keyword>
<dbReference type="FunFam" id="2.30.29.30:FF:000099">
    <property type="entry name" value="Arf-GAP with dual PH domain-containing protein 1"/>
    <property type="match status" value="1"/>
</dbReference>
<dbReference type="OrthoDB" id="10266696at2759"/>
<sequence>MADQNEKLLQELVQQRGNNRCADCESEHVDWASYNIGIFLCTRCAGLHRAMGAHISKVKHLRLDKWEDSQLERMKEVGNLRAKMKYEYRVPPCYRRPCEDDPQVLIEQWIRSKYERLDFSQNGHPNYISGHMEGFLMKRGKEDSRYQPRKFVLSETDDTLKYHVKESKDPKAVLRISELNIAFAPRKIGHQNSMQITYMKEGSTRHIYVYHDDPEVINNWYMAIRCAKLHRLQVAFPSASEAELVGLLTRDFTKEGWLLKTGPRPSDGYKRRWFTLDNRKLMYHDEPLDAYPKGEIFLGHNLDGYSVRVGAPTGAKDQGYSFTLFTPERIYNLSANSERDRDDWINVIQKVLERPLTPQDSSMSARLIRKRTGTNAINIFAGR</sequence>
<dbReference type="GO" id="GO:0008270">
    <property type="term" value="F:zinc ion binding"/>
    <property type="evidence" value="ECO:0007669"/>
    <property type="project" value="UniProtKB-KW"/>
</dbReference>
<dbReference type="FunFam" id="2.30.29.30:FF:000080">
    <property type="entry name" value="Arf-GAP with dual PH domain-containing protein 1"/>
    <property type="match status" value="1"/>
</dbReference>
<evidence type="ECO:0000259" key="10">
    <source>
        <dbReference type="PROSITE" id="PS50115"/>
    </source>
</evidence>
<dbReference type="InterPro" id="IPR001164">
    <property type="entry name" value="ArfGAP_dom"/>
</dbReference>
<accession>A0A7R8YMU3</accession>
<name>A0A7R8YMU3_HERIL</name>
<dbReference type="GO" id="GO:0005547">
    <property type="term" value="F:phosphatidylinositol-3,4,5-trisphosphate binding"/>
    <property type="evidence" value="ECO:0007669"/>
    <property type="project" value="TreeGrafter"/>
</dbReference>
<keyword evidence="12" id="KW-1185">Reference proteome</keyword>
<dbReference type="GO" id="GO:1902936">
    <property type="term" value="F:phosphatidylinositol bisphosphate binding"/>
    <property type="evidence" value="ECO:0007669"/>
    <property type="project" value="InterPro"/>
</dbReference>
<dbReference type="InterPro" id="IPR037849">
    <property type="entry name" value="PH1_ADAP"/>
</dbReference>
<evidence type="ECO:0000256" key="5">
    <source>
        <dbReference type="ARBA" id="ARBA00022737"/>
    </source>
</evidence>
<dbReference type="InterPro" id="IPR037278">
    <property type="entry name" value="ARFGAP/RecO"/>
</dbReference>
<reference evidence="11 12" key="1">
    <citation type="submission" date="2020-11" db="EMBL/GenBank/DDBJ databases">
        <authorList>
            <person name="Wallbank WR R."/>
            <person name="Pardo Diaz C."/>
            <person name="Kozak K."/>
            <person name="Martin S."/>
            <person name="Jiggins C."/>
            <person name="Moest M."/>
            <person name="Warren A I."/>
            <person name="Generalovic N T."/>
            <person name="Byers J.R.P. K."/>
            <person name="Montejo-Kovacevich G."/>
            <person name="Yen C E."/>
        </authorList>
    </citation>
    <scope>NUCLEOTIDE SEQUENCE [LARGE SCALE GENOMIC DNA]</scope>
</reference>
<gene>
    <name evidence="11" type="ORF">HERILL_LOCUS1103</name>
</gene>
<dbReference type="InParanoid" id="A0A7R8YMU3"/>
<feature type="domain" description="PH" evidence="9">
    <location>
        <begin position="129"/>
        <end position="229"/>
    </location>
</feature>
<dbReference type="AlphaFoldDB" id="A0A7R8YMU3"/>
<dbReference type="CDD" id="cd13252">
    <property type="entry name" value="PH1_ADAP"/>
    <property type="match status" value="1"/>
</dbReference>
<dbReference type="GO" id="GO:0005737">
    <property type="term" value="C:cytoplasm"/>
    <property type="evidence" value="ECO:0007669"/>
    <property type="project" value="UniProtKB-SubCell"/>
</dbReference>
<dbReference type="SMART" id="SM00233">
    <property type="entry name" value="PH"/>
    <property type="match status" value="2"/>
</dbReference>
<evidence type="ECO:0000256" key="3">
    <source>
        <dbReference type="ARBA" id="ARBA00022490"/>
    </source>
</evidence>
<dbReference type="GO" id="GO:0005886">
    <property type="term" value="C:plasma membrane"/>
    <property type="evidence" value="ECO:0007669"/>
    <property type="project" value="TreeGrafter"/>
</dbReference>
<dbReference type="SUPFAM" id="SSF57863">
    <property type="entry name" value="ArfGap/RecO-like zinc finger"/>
    <property type="match status" value="1"/>
</dbReference>
<dbReference type="SMART" id="SM00105">
    <property type="entry name" value="ArfGap"/>
    <property type="match status" value="1"/>
</dbReference>